<organism evidence="1">
    <name type="scientific">Rosellinia necatrix</name>
    <name type="common">White root-rot fungus</name>
    <dbReference type="NCBI Taxonomy" id="77044"/>
    <lineage>
        <taxon>Eukaryota</taxon>
        <taxon>Fungi</taxon>
        <taxon>Dikarya</taxon>
        <taxon>Ascomycota</taxon>
        <taxon>Pezizomycotina</taxon>
        <taxon>Sordariomycetes</taxon>
        <taxon>Xylariomycetidae</taxon>
        <taxon>Xylariales</taxon>
        <taxon>Xylariaceae</taxon>
        <taxon>Rosellinia</taxon>
    </lineage>
</organism>
<evidence type="ECO:0000313" key="2">
    <source>
        <dbReference type="Proteomes" id="UP000054516"/>
    </source>
</evidence>
<protein>
    <submittedName>
        <fullName evidence="1">Uncharacterized protein</fullName>
    </submittedName>
</protein>
<evidence type="ECO:0000313" key="1">
    <source>
        <dbReference type="EMBL" id="GAW26339.1"/>
    </source>
</evidence>
<proteinExistence type="predicted"/>
<sequence>MEDGYHQELDSNDPIPIDKKLHSIYLVTQSRLTAAFSADKDQVYTRPNYGTGRDGFQTGYRQQIQHPHVDGPPYGLLPSGTLQEMYFSAVQ</sequence>
<keyword evidence="2" id="KW-1185">Reference proteome</keyword>
<dbReference type="AlphaFoldDB" id="A0A1S8A8J0"/>
<accession>A0A1S8A8J0</accession>
<name>A0A1S8A8J0_ROSNE</name>
<dbReference type="Proteomes" id="UP000054516">
    <property type="component" value="Unassembled WGS sequence"/>
</dbReference>
<gene>
    <name evidence="1" type="ORF">SAMD00023353_2801110</name>
</gene>
<reference evidence="1" key="1">
    <citation type="submission" date="2016-03" db="EMBL/GenBank/DDBJ databases">
        <title>Draft genome sequence of Rosellinia necatrix.</title>
        <authorList>
            <person name="Kanematsu S."/>
        </authorList>
    </citation>
    <scope>NUCLEOTIDE SEQUENCE [LARGE SCALE GENOMIC DNA]</scope>
    <source>
        <strain evidence="1">W97</strain>
    </source>
</reference>
<dbReference type="EMBL" id="DF977473">
    <property type="protein sequence ID" value="GAW26339.1"/>
    <property type="molecule type" value="Genomic_DNA"/>
</dbReference>